<evidence type="ECO:0000256" key="1">
    <source>
        <dbReference type="ARBA" id="ARBA00004328"/>
    </source>
</evidence>
<comment type="similarity">
    <text evidence="2">Belongs to the orbivirus VP2 family.</text>
</comment>
<comment type="subcellular location">
    <subcellularLocation>
        <location evidence="1">Virion</location>
    </subcellularLocation>
</comment>
<keyword evidence="5" id="KW-0946">Virion</keyword>
<evidence type="ECO:0000256" key="3">
    <source>
        <dbReference type="ARBA" id="ARBA00015347"/>
    </source>
</evidence>
<dbReference type="GO" id="GO:0005198">
    <property type="term" value="F:structural molecule activity"/>
    <property type="evidence" value="ECO:0007669"/>
    <property type="project" value="InterPro"/>
</dbReference>
<evidence type="ECO:0000256" key="2">
    <source>
        <dbReference type="ARBA" id="ARBA00008722"/>
    </source>
</evidence>
<proteinExistence type="inferred from homology"/>
<evidence type="ECO:0000256" key="5">
    <source>
        <dbReference type="ARBA" id="ARBA00022844"/>
    </source>
</evidence>
<dbReference type="Pfam" id="PF00898">
    <property type="entry name" value="Orbi_VP2"/>
    <property type="match status" value="1"/>
</dbReference>
<protein>
    <recommendedName>
        <fullName evidence="3">Outer capsid protein VP2</fullName>
    </recommendedName>
</protein>
<reference evidence="7" key="1">
    <citation type="journal article" date="2017" name="Vet. Res.">
        <title>Genomic analysis of bluetongue virus episystems in Australia and Indonesia.</title>
        <authorList>
            <person name="Firth C."/>
            <person name="Blasdell K.R."/>
            <person name="Amos-Ritchie R."/>
            <person name="Sendow I."/>
            <person name="Agnihotri K."/>
            <person name="Boyle D.B."/>
            <person name="Daniels P."/>
            <person name="Kirkland P.D."/>
            <person name="Walker P.J."/>
        </authorList>
    </citation>
    <scope>NUCLEOTIDE SEQUENCE</scope>
    <source>
        <strain evidence="7">RIVS-60</strain>
    </source>
</reference>
<dbReference type="GO" id="GO:0039625">
    <property type="term" value="C:viral inner capsid"/>
    <property type="evidence" value="ECO:0007669"/>
    <property type="project" value="UniProtKB-KW"/>
</dbReference>
<evidence type="ECO:0000256" key="4">
    <source>
        <dbReference type="ARBA" id="ARBA00022561"/>
    </source>
</evidence>
<dbReference type="EMBL" id="MF384495">
    <property type="protein sequence ID" value="ASW41166.1"/>
    <property type="molecule type" value="Genomic_RNA"/>
</dbReference>
<organism evidence="7">
    <name type="scientific">Bluetongue virus</name>
    <name type="common">BTV</name>
    <dbReference type="NCBI Taxonomy" id="40051"/>
    <lineage>
        <taxon>Viruses</taxon>
        <taxon>Riboviria</taxon>
        <taxon>Orthornavirae</taxon>
        <taxon>Duplornaviricota</taxon>
        <taxon>Resentoviricetes</taxon>
        <taxon>Reovirales</taxon>
        <taxon>Sedoreoviridae</taxon>
        <taxon>Orbivirus</taxon>
        <taxon>Orbivirus caerulinguae</taxon>
    </lineage>
</organism>
<accession>A0A2H4KLX2</accession>
<keyword evidence="4" id="KW-0167">Capsid protein</keyword>
<name>A0A2H4KLX2_BTV</name>
<keyword evidence="6" id="KW-1153">Inner capsid protein</keyword>
<dbReference type="InterPro" id="IPR001742">
    <property type="entry name" value="Capsid_VP2_Orbivir"/>
</dbReference>
<evidence type="ECO:0000256" key="6">
    <source>
        <dbReference type="ARBA" id="ARBA00022996"/>
    </source>
</evidence>
<sequence>MDELAIPIIDGRFPKEALLEYCCIVELNPASEEDDVDVTTIPQKDMIDYDIKSEGMRTAIISCLTRLFHIATRVCSHAFASTSFASIRYDIVSAFLTVSSPEEWLNWMIRDSMDVQPLKVSLELSSKIKHSLFSSNVYVSVKKADTISYHIEAKEVEAKACDHTRVAMWNNLVRHEMMHSAQEPAYILKPTLDVIVHSERASTDVPFELVGQHYISIGKNHRIILGDDAYRKTLDGLTKLRIQGRIPELIQSEIQQLHQIREAWIADSYNQRHIRSLELCRILSRIGRKMVHIEEEPKNESDLSVKFQFKLDEKFRINDDERNVIFTSKGQRNDQQRFFVLIMIAASDTYNSRIWWTNPYPCLRGALIASETSLGDVYWTLRHFYDWSVRPAYSPRQKEREDDKYLYGRVNLFDLDAEPGTQIIHWEYKPITRTVKTTYERGNMCDLFPDVDGITTKFNKTAYTDMISELLHGGWNTREFKMHKILESVGNVLTIDFEKDTKLNSRSEFSLPYYYNKWIYAPMFNAKLRITQTEIAQGKADDPNISRTLAPISSDPIALQRMCLANYYDVRPAMHGRALSKRQEQSTYHKSLTNQADYQDILKRRGYHKVENPCPLITCSYILEKSALLWIDIMEKHVGDAPENETEFDFPKANTSTLIGTERIVDISQLVVLIIDWLYERRQTTRSVDDARWIIQTIRSATGKNRLEAINREFPHFGEAVSRLARPETVKDVMVINFLPFLFLLGDNMAYEHRQWSVPIILYADTLWFLPVEVGAYYNRFGIVSFLEYLTFFPSNHMRTVALDEAESKVGKLILEFYLNTTIHFGSVQQSVVSTKQILYETYLSSLCGGFSEGLVWYLPITHPQKCVVAIEICDDRIGAGYRCNKLRSRFPLSLNHLRGIVILSISKSRAISVYSEGIVSHRLCKKNVLGYTCRVLLLKFSGHVFGNDEMLTKLLNV</sequence>
<evidence type="ECO:0000313" key="7">
    <source>
        <dbReference type="EMBL" id="ASW41166.1"/>
    </source>
</evidence>